<dbReference type="Proteomes" id="UP001212401">
    <property type="component" value="Unassembled WGS sequence"/>
</dbReference>
<feature type="compositionally biased region" description="Polar residues" evidence="1">
    <location>
        <begin position="1"/>
        <end position="30"/>
    </location>
</feature>
<dbReference type="EMBL" id="JAKHPH010000018">
    <property type="protein sequence ID" value="MCZ3668018.1"/>
    <property type="molecule type" value="Genomic_DNA"/>
</dbReference>
<comment type="caution">
    <text evidence="2">The sequence shown here is derived from an EMBL/GenBank/DDBJ whole genome shotgun (WGS) entry which is preliminary data.</text>
</comment>
<gene>
    <name evidence="2" type="ORF">L2724_06955</name>
</gene>
<reference evidence="2" key="1">
    <citation type="submission" date="2022-01" db="EMBL/GenBank/DDBJ databases">
        <title>VMRC isolate genome collection.</title>
        <authorList>
            <person name="France M."/>
            <person name="Rutt L."/>
            <person name="Humphrys M."/>
            <person name="Ravel J."/>
        </authorList>
    </citation>
    <scope>NUCLEOTIDE SEQUENCE</scope>
    <source>
        <strain evidence="2">C0048A1</strain>
    </source>
</reference>
<dbReference type="NCBIfam" id="NF047353">
    <property type="entry name" value="tube_lmo2291"/>
    <property type="match status" value="1"/>
</dbReference>
<organism evidence="2 3">
    <name type="scientific">Limosilactobacillus vaginalis</name>
    <dbReference type="NCBI Taxonomy" id="1633"/>
    <lineage>
        <taxon>Bacteria</taxon>
        <taxon>Bacillati</taxon>
        <taxon>Bacillota</taxon>
        <taxon>Bacilli</taxon>
        <taxon>Lactobacillales</taxon>
        <taxon>Lactobacillaceae</taxon>
        <taxon>Limosilactobacillus</taxon>
    </lineage>
</organism>
<feature type="region of interest" description="Disordered" evidence="1">
    <location>
        <begin position="1"/>
        <end position="34"/>
    </location>
</feature>
<dbReference type="AlphaFoldDB" id="A0AAW5WTY7"/>
<evidence type="ECO:0000313" key="2">
    <source>
        <dbReference type="EMBL" id="MCZ3668018.1"/>
    </source>
</evidence>
<accession>A0AAW5WTY7</accession>
<dbReference type="RefSeq" id="WP_269296091.1">
    <property type="nucleotide sequence ID" value="NZ_JAKHPH010000018.1"/>
</dbReference>
<protein>
    <submittedName>
        <fullName evidence="2">Capsid protein</fullName>
    </submittedName>
</protein>
<evidence type="ECO:0000313" key="3">
    <source>
        <dbReference type="Proteomes" id="UP001212401"/>
    </source>
</evidence>
<proteinExistence type="predicted"/>
<name>A0AAW5WTY7_9LACO</name>
<sequence>MADENVTPTSATGTTGNVVPQPAGTNNSSLAGDDTAPTNIGKFLLNWQNKIEIATDGLDNVNDITKAAWARLAAGINNLTPAENDTTANDEYYDGEGFGTSDVTSKRYQFTVAGHRVYGDKAQDYIASKMLEIGDNLKTLMRVTFADGSQVYGIVTLTNIVPAGGQPGAKQTFSFVAVFNGKPKFVPASAKK</sequence>
<evidence type="ECO:0000256" key="1">
    <source>
        <dbReference type="SAM" id="MobiDB-lite"/>
    </source>
</evidence>